<dbReference type="EMBL" id="MCOG01000148">
    <property type="protein sequence ID" value="ORY36415.1"/>
    <property type="molecule type" value="Genomic_DNA"/>
</dbReference>
<comment type="caution">
    <text evidence="1">The sequence shown here is derived from an EMBL/GenBank/DDBJ whole genome shotgun (WGS) entry which is preliminary data.</text>
</comment>
<protein>
    <submittedName>
        <fullName evidence="1">Uncharacterized protein</fullName>
    </submittedName>
</protein>
<name>A0A1Y2BQI4_9FUNG</name>
<gene>
    <name evidence="1" type="ORF">LY90DRAFT_511550</name>
</gene>
<dbReference type="Proteomes" id="UP000193920">
    <property type="component" value="Unassembled WGS sequence"/>
</dbReference>
<sequence length="132" mass="15308">MIIDYLKNVKALYSTLQKLQFQNVANCKEVIDQLNDEENIKYELYDFNEHNYSNNISSINNINESDDTCYALFTSGTIENPKGSNSHFNLYTHNEISLSLINGLTIFLADEYLINDIYILYSILLYEIISNL</sequence>
<evidence type="ECO:0000313" key="2">
    <source>
        <dbReference type="Proteomes" id="UP000193920"/>
    </source>
</evidence>
<accession>A0A1Y2BQI4</accession>
<keyword evidence="2" id="KW-1185">Reference proteome</keyword>
<organism evidence="1 2">
    <name type="scientific">Neocallimastix californiae</name>
    <dbReference type="NCBI Taxonomy" id="1754190"/>
    <lineage>
        <taxon>Eukaryota</taxon>
        <taxon>Fungi</taxon>
        <taxon>Fungi incertae sedis</taxon>
        <taxon>Chytridiomycota</taxon>
        <taxon>Chytridiomycota incertae sedis</taxon>
        <taxon>Neocallimastigomycetes</taxon>
        <taxon>Neocallimastigales</taxon>
        <taxon>Neocallimastigaceae</taxon>
        <taxon>Neocallimastix</taxon>
    </lineage>
</organism>
<proteinExistence type="predicted"/>
<dbReference type="AlphaFoldDB" id="A0A1Y2BQI4"/>
<evidence type="ECO:0000313" key="1">
    <source>
        <dbReference type="EMBL" id="ORY36415.1"/>
    </source>
</evidence>
<reference evidence="1 2" key="1">
    <citation type="submission" date="2016-08" db="EMBL/GenBank/DDBJ databases">
        <title>A Parts List for Fungal Cellulosomes Revealed by Comparative Genomics.</title>
        <authorList>
            <consortium name="DOE Joint Genome Institute"/>
            <person name="Haitjema C.H."/>
            <person name="Gilmore S.P."/>
            <person name="Henske J.K."/>
            <person name="Solomon K.V."/>
            <person name="De Groot R."/>
            <person name="Kuo A."/>
            <person name="Mondo S.J."/>
            <person name="Salamov A.A."/>
            <person name="Labutti K."/>
            <person name="Zhao Z."/>
            <person name="Chiniquy J."/>
            <person name="Barry K."/>
            <person name="Brewer H.M."/>
            <person name="Purvine S.O."/>
            <person name="Wright A.T."/>
            <person name="Boxma B."/>
            <person name="Van Alen T."/>
            <person name="Hackstein J.H."/>
            <person name="Baker S.E."/>
            <person name="Grigoriev I.V."/>
            <person name="O'Malley M.A."/>
        </authorList>
    </citation>
    <scope>NUCLEOTIDE SEQUENCE [LARGE SCALE GENOMIC DNA]</scope>
    <source>
        <strain evidence="1 2">G1</strain>
    </source>
</reference>